<feature type="compositionally biased region" description="Low complexity" evidence="7">
    <location>
        <begin position="343"/>
        <end position="356"/>
    </location>
</feature>
<evidence type="ECO:0000256" key="7">
    <source>
        <dbReference type="SAM" id="MobiDB-lite"/>
    </source>
</evidence>
<evidence type="ECO:0000256" key="2">
    <source>
        <dbReference type="ARBA" id="ARBA00023015"/>
    </source>
</evidence>
<keyword evidence="5" id="KW-0539">Nucleus</keyword>
<name>A0A833RHB6_9POAL</name>
<evidence type="ECO:0000256" key="1">
    <source>
        <dbReference type="ARBA" id="ARBA00004123"/>
    </source>
</evidence>
<evidence type="ECO:0000256" key="6">
    <source>
        <dbReference type="SAM" id="Coils"/>
    </source>
</evidence>
<evidence type="ECO:0000256" key="5">
    <source>
        <dbReference type="ARBA" id="ARBA00023242"/>
    </source>
</evidence>
<dbReference type="AlphaFoldDB" id="A0A833RHB6"/>
<dbReference type="SMART" id="SM00432">
    <property type="entry name" value="MADS"/>
    <property type="match status" value="1"/>
</dbReference>
<evidence type="ECO:0000256" key="3">
    <source>
        <dbReference type="ARBA" id="ARBA00023125"/>
    </source>
</evidence>
<feature type="compositionally biased region" description="Basic and acidic residues" evidence="7">
    <location>
        <begin position="282"/>
        <end position="298"/>
    </location>
</feature>
<feature type="compositionally biased region" description="Acidic residues" evidence="7">
    <location>
        <begin position="299"/>
        <end position="310"/>
    </location>
</feature>
<reference evidence="9" key="1">
    <citation type="submission" date="2020-01" db="EMBL/GenBank/DDBJ databases">
        <title>Genome sequence of Kobresia littledalei, the first chromosome-level genome in the family Cyperaceae.</title>
        <authorList>
            <person name="Qu G."/>
        </authorList>
    </citation>
    <scope>NUCLEOTIDE SEQUENCE</scope>
    <source>
        <strain evidence="9">C.B.Clarke</strain>
        <tissue evidence="9">Leaf</tissue>
    </source>
</reference>
<dbReference type="GO" id="GO:0005634">
    <property type="term" value="C:nucleus"/>
    <property type="evidence" value="ECO:0007669"/>
    <property type="project" value="UniProtKB-SubCell"/>
</dbReference>
<dbReference type="PANTHER" id="PTHR48019">
    <property type="entry name" value="SERUM RESPONSE FACTOR HOMOLOG"/>
    <property type="match status" value="1"/>
</dbReference>
<feature type="region of interest" description="Disordered" evidence="7">
    <location>
        <begin position="335"/>
        <end position="356"/>
    </location>
</feature>
<feature type="domain" description="MADS-box" evidence="8">
    <location>
        <begin position="1"/>
        <end position="51"/>
    </location>
</feature>
<proteinExistence type="predicted"/>
<sequence length="356" mass="40410">MGLNKIEIKTKETLYERKETYGKRRKGLLNKAKELSVMCDVPLMLLFFSPSTEKPPHIFLGDQCNLQQMIERYAAVPLQERYQRKLEDFQQLKKLLAKQGIKIDAKYEQMCQLSGSSGQSELEDKQNHLSVLQAEINEVEKALGSLSYLSDIDSIDDTNMLEEMERALQMHIHTLKISSGNPILFRWIIQRKETFLGNLTSAGLSSGNATFAGDIGSDGHTRAMMEQATVPQDWEAVSSEESTQIGVNPYPPAPVFEVPELEQDLLYTSLEGKNYWEPPPTADHKQDPHYQDKDKTDTTCEEFPENPDWMDDYLYDQQTEEAQRQYSLLEALAQYHYPPAAPGDPGASSSQPPHAM</sequence>
<dbReference type="PRINTS" id="PR00404">
    <property type="entry name" value="MADSDOMAIN"/>
</dbReference>
<keyword evidence="2" id="KW-0805">Transcription regulation</keyword>
<feature type="region of interest" description="Disordered" evidence="7">
    <location>
        <begin position="275"/>
        <end position="310"/>
    </location>
</feature>
<gene>
    <name evidence="9" type="ORF">FCM35_KLT09736</name>
</gene>
<keyword evidence="10" id="KW-1185">Reference proteome</keyword>
<organism evidence="9 10">
    <name type="scientific">Carex littledalei</name>
    <dbReference type="NCBI Taxonomy" id="544730"/>
    <lineage>
        <taxon>Eukaryota</taxon>
        <taxon>Viridiplantae</taxon>
        <taxon>Streptophyta</taxon>
        <taxon>Embryophyta</taxon>
        <taxon>Tracheophyta</taxon>
        <taxon>Spermatophyta</taxon>
        <taxon>Magnoliopsida</taxon>
        <taxon>Liliopsida</taxon>
        <taxon>Poales</taxon>
        <taxon>Cyperaceae</taxon>
        <taxon>Cyperoideae</taxon>
        <taxon>Cariceae</taxon>
        <taxon>Carex</taxon>
        <taxon>Carex subgen. Euthyceras</taxon>
    </lineage>
</organism>
<evidence type="ECO:0000313" key="9">
    <source>
        <dbReference type="EMBL" id="KAF3340892.1"/>
    </source>
</evidence>
<feature type="coiled-coil region" evidence="6">
    <location>
        <begin position="79"/>
        <end position="142"/>
    </location>
</feature>
<dbReference type="Pfam" id="PF00319">
    <property type="entry name" value="SRF-TF"/>
    <property type="match status" value="1"/>
</dbReference>
<dbReference type="PROSITE" id="PS50066">
    <property type="entry name" value="MADS_BOX_2"/>
    <property type="match status" value="1"/>
</dbReference>
<evidence type="ECO:0000259" key="8">
    <source>
        <dbReference type="PROSITE" id="PS50066"/>
    </source>
</evidence>
<dbReference type="GO" id="GO:0046983">
    <property type="term" value="F:protein dimerization activity"/>
    <property type="evidence" value="ECO:0007669"/>
    <property type="project" value="InterPro"/>
</dbReference>
<dbReference type="InterPro" id="IPR050142">
    <property type="entry name" value="MADS-box/MEF2_TF"/>
</dbReference>
<evidence type="ECO:0000313" key="10">
    <source>
        <dbReference type="Proteomes" id="UP000623129"/>
    </source>
</evidence>
<accession>A0A833RHB6</accession>
<dbReference type="InterPro" id="IPR036879">
    <property type="entry name" value="TF_MADSbox_sf"/>
</dbReference>
<protein>
    <submittedName>
        <fullName evidence="9">MADS-box transcription factor 25-like protein</fullName>
    </submittedName>
</protein>
<dbReference type="Gene3D" id="3.40.1810.10">
    <property type="entry name" value="Transcription factor, MADS-box"/>
    <property type="match status" value="1"/>
</dbReference>
<dbReference type="SUPFAM" id="SSF55455">
    <property type="entry name" value="SRF-like"/>
    <property type="match status" value="1"/>
</dbReference>
<dbReference type="Proteomes" id="UP000623129">
    <property type="component" value="Unassembled WGS sequence"/>
</dbReference>
<dbReference type="InterPro" id="IPR002100">
    <property type="entry name" value="TF_MADSbox"/>
</dbReference>
<dbReference type="OrthoDB" id="787157at2759"/>
<dbReference type="GO" id="GO:0003677">
    <property type="term" value="F:DNA binding"/>
    <property type="evidence" value="ECO:0007669"/>
    <property type="project" value="UniProtKB-KW"/>
</dbReference>
<keyword evidence="4" id="KW-0804">Transcription</keyword>
<keyword evidence="6" id="KW-0175">Coiled coil</keyword>
<dbReference type="EMBL" id="SWLB01000002">
    <property type="protein sequence ID" value="KAF3340892.1"/>
    <property type="molecule type" value="Genomic_DNA"/>
</dbReference>
<evidence type="ECO:0000256" key="4">
    <source>
        <dbReference type="ARBA" id="ARBA00023163"/>
    </source>
</evidence>
<keyword evidence="3" id="KW-0238">DNA-binding</keyword>
<comment type="subcellular location">
    <subcellularLocation>
        <location evidence="1">Nucleus</location>
    </subcellularLocation>
</comment>
<comment type="caution">
    <text evidence="9">The sequence shown here is derived from an EMBL/GenBank/DDBJ whole genome shotgun (WGS) entry which is preliminary data.</text>
</comment>